<dbReference type="SUPFAM" id="SSF54826">
    <property type="entry name" value="Enolase N-terminal domain-like"/>
    <property type="match status" value="1"/>
</dbReference>
<dbReference type="Proteomes" id="UP000064183">
    <property type="component" value="Chromosome"/>
</dbReference>
<dbReference type="PANTHER" id="PTHR48073">
    <property type="entry name" value="O-SUCCINYLBENZOATE SYNTHASE-RELATED"/>
    <property type="match status" value="1"/>
</dbReference>
<dbReference type="SFLD" id="SFLDS00001">
    <property type="entry name" value="Enolase"/>
    <property type="match status" value="1"/>
</dbReference>
<dbReference type="InterPro" id="IPR018110">
    <property type="entry name" value="Mandel_Rmase/mucon_lact_enz_CS"/>
</dbReference>
<dbReference type="RefSeq" id="WP_010056155.1">
    <property type="nucleotide sequence ID" value="NZ_CP013738.1"/>
</dbReference>
<dbReference type="SMART" id="SM00922">
    <property type="entry name" value="MR_MLE"/>
    <property type="match status" value="1"/>
</dbReference>
<dbReference type="InterPro" id="IPR013342">
    <property type="entry name" value="Mandelate_racemase_C"/>
</dbReference>
<dbReference type="PANTHER" id="PTHR48073:SF2">
    <property type="entry name" value="O-SUCCINYLBENZOATE SYNTHASE"/>
    <property type="match status" value="1"/>
</dbReference>
<evidence type="ECO:0000313" key="3">
    <source>
        <dbReference type="EMBL" id="ALU92528.1"/>
    </source>
</evidence>
<dbReference type="GeneID" id="27781403"/>
<evidence type="ECO:0000259" key="2">
    <source>
        <dbReference type="SMART" id="SM00922"/>
    </source>
</evidence>
<protein>
    <recommendedName>
        <fullName evidence="2">Mandelate racemase/muconate lactonizing enzyme C-terminal domain-containing protein</fullName>
    </recommendedName>
</protein>
<proteinExistence type="predicted"/>
<dbReference type="InterPro" id="IPR036849">
    <property type="entry name" value="Enolase-like_C_sf"/>
</dbReference>
<dbReference type="InterPro" id="IPR029065">
    <property type="entry name" value="Enolase_C-like"/>
</dbReference>
<gene>
    <name evidence="3" type="ORF">WQO_03705</name>
</gene>
<dbReference type="GO" id="GO:0003824">
    <property type="term" value="F:catalytic activity"/>
    <property type="evidence" value="ECO:0007669"/>
    <property type="project" value="UniProtKB-ARBA"/>
</dbReference>
<accession>A0A0U2SQL0</accession>
<dbReference type="SFLD" id="SFLDG00180">
    <property type="entry name" value="muconate_cycloisomerase"/>
    <property type="match status" value="1"/>
</dbReference>
<dbReference type="Gene3D" id="3.20.20.120">
    <property type="entry name" value="Enolase-like C-terminal domain"/>
    <property type="match status" value="1"/>
</dbReference>
<keyword evidence="1" id="KW-0479">Metal-binding</keyword>
<dbReference type="EMBL" id="CP013738">
    <property type="protein sequence ID" value="ALU92528.1"/>
    <property type="molecule type" value="Genomic_DNA"/>
</dbReference>
<dbReference type="Pfam" id="PF13378">
    <property type="entry name" value="MR_MLE_C"/>
    <property type="match status" value="1"/>
</dbReference>
<evidence type="ECO:0000313" key="4">
    <source>
        <dbReference type="Proteomes" id="UP000064183"/>
    </source>
</evidence>
<dbReference type="AlphaFoldDB" id="A0A0U2SQL0"/>
<dbReference type="InterPro" id="IPR029017">
    <property type="entry name" value="Enolase-like_N"/>
</dbReference>
<name>A0A0U2SQL0_STRGL</name>
<reference evidence="3 4" key="1">
    <citation type="journal article" date="2012" name="J. Bacteriol.">
        <title>Draft genome sequence of Streptomyces globisporus C-1027, which produces an antitumor antibiotic consisting of a nine-membered enediyne with a chromoprotein.</title>
        <authorList>
            <person name="Wang L."/>
            <person name="Wang S."/>
            <person name="He Q."/>
            <person name="Yu T."/>
            <person name="Li Q."/>
            <person name="Hong B."/>
        </authorList>
    </citation>
    <scope>NUCLEOTIDE SEQUENCE [LARGE SCALE GENOMIC DNA]</scope>
    <source>
        <strain evidence="3 4">C-1027</strain>
    </source>
</reference>
<dbReference type="PROSITE" id="PS00909">
    <property type="entry name" value="MR_MLE_2"/>
    <property type="match status" value="1"/>
</dbReference>
<feature type="domain" description="Mandelate racemase/muconate lactonizing enzyme C-terminal" evidence="2">
    <location>
        <begin position="141"/>
        <end position="228"/>
    </location>
</feature>
<dbReference type="Gene3D" id="3.30.390.10">
    <property type="entry name" value="Enolase-like, N-terminal domain"/>
    <property type="match status" value="1"/>
</dbReference>
<dbReference type="GO" id="GO:0046872">
    <property type="term" value="F:metal ion binding"/>
    <property type="evidence" value="ECO:0007669"/>
    <property type="project" value="UniProtKB-KW"/>
</dbReference>
<sequence>MDHDSGRTELAVRRESLQLIETVKSSRGEINSVDTCMVTLTYDGITAFGEGTPTEYSGVTADDVVDAVEAEGVQILGPNLNNPQLALDRIENWDAPAGARMALDGAVHDWIGKAAGRPTWELFNMPRTLGPTVYTISMASPDEAVSAVRKAPEVGALKVKVGGPDDLEALEAIRAVTALPVRIDANEAWDLNTARALTPRLRQLGIQLIEQPFPTTAVDDYHRYREFPDRLPVFLDEGCTDVASVLAARSYADGIVVKLCKAGGIRGARRVMEAGREAGLRTMLSCMCESELAISQAAQLAPLADHIDMDGHLYLSDPPFRGLRLYDRSIVLGDEPGLGVRPSR</sequence>
<evidence type="ECO:0000256" key="1">
    <source>
        <dbReference type="ARBA" id="ARBA00022723"/>
    </source>
</evidence>
<dbReference type="GO" id="GO:0009063">
    <property type="term" value="P:amino acid catabolic process"/>
    <property type="evidence" value="ECO:0007669"/>
    <property type="project" value="InterPro"/>
</dbReference>
<dbReference type="KEGG" id="sgb:WQO_03705"/>
<dbReference type="STRING" id="1172567.WQO_03705"/>
<dbReference type="SUPFAM" id="SSF51604">
    <property type="entry name" value="Enolase C-terminal domain-like"/>
    <property type="match status" value="1"/>
</dbReference>
<organism evidence="3 4">
    <name type="scientific">Streptomyces globisporus C-1027</name>
    <dbReference type="NCBI Taxonomy" id="1172567"/>
    <lineage>
        <taxon>Bacteria</taxon>
        <taxon>Bacillati</taxon>
        <taxon>Actinomycetota</taxon>
        <taxon>Actinomycetes</taxon>
        <taxon>Kitasatosporales</taxon>
        <taxon>Streptomycetaceae</taxon>
        <taxon>Streptomyces</taxon>
    </lineage>
</organism>